<dbReference type="GO" id="GO:0004674">
    <property type="term" value="F:protein serine/threonine kinase activity"/>
    <property type="evidence" value="ECO:0007669"/>
    <property type="project" value="UniProtKB-EC"/>
</dbReference>
<comment type="catalytic activity">
    <reaction evidence="3">
        <text>L-seryl-[protein] + ATP = O-phospho-L-seryl-[protein] + ADP + H(+)</text>
        <dbReference type="Rhea" id="RHEA:17989"/>
        <dbReference type="Rhea" id="RHEA-COMP:9863"/>
        <dbReference type="Rhea" id="RHEA-COMP:11604"/>
        <dbReference type="ChEBI" id="CHEBI:15378"/>
        <dbReference type="ChEBI" id="CHEBI:29999"/>
        <dbReference type="ChEBI" id="CHEBI:30616"/>
        <dbReference type="ChEBI" id="CHEBI:83421"/>
        <dbReference type="ChEBI" id="CHEBI:456216"/>
        <dbReference type="EC" id="2.7.11.1"/>
    </reaction>
</comment>
<dbReference type="Proteomes" id="UP000250140">
    <property type="component" value="Unassembled WGS sequence"/>
</dbReference>
<feature type="transmembrane region" description="Helical" evidence="6">
    <location>
        <begin position="541"/>
        <end position="563"/>
    </location>
</feature>
<evidence type="ECO:0000256" key="6">
    <source>
        <dbReference type="SAM" id="Phobius"/>
    </source>
</evidence>
<dbReference type="OrthoDB" id="3788331at2759"/>
<evidence type="ECO:0000256" key="5">
    <source>
        <dbReference type="SAM" id="MobiDB-lite"/>
    </source>
</evidence>
<evidence type="ECO:0000313" key="7">
    <source>
        <dbReference type="EMBL" id="OCL06906.1"/>
    </source>
</evidence>
<gene>
    <name evidence="7" type="ORF">AOQ84DRAFT_68771</name>
</gene>
<reference evidence="7 8" key="1">
    <citation type="journal article" date="2016" name="Nat. Commun.">
        <title>Ectomycorrhizal ecology is imprinted in the genome of the dominant symbiotic fungus Cenococcum geophilum.</title>
        <authorList>
            <consortium name="DOE Joint Genome Institute"/>
            <person name="Peter M."/>
            <person name="Kohler A."/>
            <person name="Ohm R.A."/>
            <person name="Kuo A."/>
            <person name="Krutzmann J."/>
            <person name="Morin E."/>
            <person name="Arend M."/>
            <person name="Barry K.W."/>
            <person name="Binder M."/>
            <person name="Choi C."/>
            <person name="Clum A."/>
            <person name="Copeland A."/>
            <person name="Grisel N."/>
            <person name="Haridas S."/>
            <person name="Kipfer T."/>
            <person name="LaButti K."/>
            <person name="Lindquist E."/>
            <person name="Lipzen A."/>
            <person name="Maire R."/>
            <person name="Meier B."/>
            <person name="Mihaltcheva S."/>
            <person name="Molinier V."/>
            <person name="Murat C."/>
            <person name="Poggeler S."/>
            <person name="Quandt C.A."/>
            <person name="Sperisen C."/>
            <person name="Tritt A."/>
            <person name="Tisserant E."/>
            <person name="Crous P.W."/>
            <person name="Henrissat B."/>
            <person name="Nehls U."/>
            <person name="Egli S."/>
            <person name="Spatafora J.W."/>
            <person name="Grigoriev I.V."/>
            <person name="Martin F.M."/>
        </authorList>
    </citation>
    <scope>NUCLEOTIDE SEQUENCE [LARGE SCALE GENOMIC DNA]</scope>
    <source>
        <strain evidence="7 8">CBS 207.34</strain>
    </source>
</reference>
<keyword evidence="4" id="KW-0175">Coiled coil</keyword>
<dbReference type="Gene3D" id="1.10.287.1490">
    <property type="match status" value="1"/>
</dbReference>
<keyword evidence="6" id="KW-0812">Transmembrane</keyword>
<evidence type="ECO:0000313" key="8">
    <source>
        <dbReference type="Proteomes" id="UP000250140"/>
    </source>
</evidence>
<keyword evidence="6" id="KW-0472">Membrane</keyword>
<comment type="catalytic activity">
    <reaction evidence="2">
        <text>L-threonyl-[protein] + ATP = O-phospho-L-threonyl-[protein] + ADP + H(+)</text>
        <dbReference type="Rhea" id="RHEA:46608"/>
        <dbReference type="Rhea" id="RHEA-COMP:11060"/>
        <dbReference type="Rhea" id="RHEA-COMP:11605"/>
        <dbReference type="ChEBI" id="CHEBI:15378"/>
        <dbReference type="ChEBI" id="CHEBI:30013"/>
        <dbReference type="ChEBI" id="CHEBI:30616"/>
        <dbReference type="ChEBI" id="CHEBI:61977"/>
        <dbReference type="ChEBI" id="CHEBI:456216"/>
        <dbReference type="EC" id="2.7.11.1"/>
    </reaction>
</comment>
<evidence type="ECO:0000256" key="4">
    <source>
        <dbReference type="SAM" id="Coils"/>
    </source>
</evidence>
<dbReference type="EMBL" id="KV749962">
    <property type="protein sequence ID" value="OCL06906.1"/>
    <property type="molecule type" value="Genomic_DNA"/>
</dbReference>
<keyword evidence="8" id="KW-1185">Reference proteome</keyword>
<dbReference type="GO" id="GO:0005737">
    <property type="term" value="C:cytoplasm"/>
    <property type="evidence" value="ECO:0007669"/>
    <property type="project" value="TreeGrafter"/>
</dbReference>
<feature type="compositionally biased region" description="Basic and acidic residues" evidence="5">
    <location>
        <begin position="1"/>
        <end position="12"/>
    </location>
</feature>
<feature type="region of interest" description="Disordered" evidence="5">
    <location>
        <begin position="1"/>
        <end position="27"/>
    </location>
</feature>
<keyword evidence="6" id="KW-1133">Transmembrane helix</keyword>
<evidence type="ECO:0000256" key="2">
    <source>
        <dbReference type="ARBA" id="ARBA00047899"/>
    </source>
</evidence>
<dbReference type="AlphaFoldDB" id="A0A8E2EY52"/>
<name>A0A8E2EY52_9PEZI</name>
<evidence type="ECO:0000256" key="3">
    <source>
        <dbReference type="ARBA" id="ARBA00048679"/>
    </source>
</evidence>
<sequence length="627" mass="69709">MERREELPGGERKRVKGGPGSSGRRENHFSFFHAAPSTVPALTPTPNLATAIAERDAFKRLWDDLRARITINDRQYLQNFSANMESKYDMELPAKVEKLEQQIATLKTDLDNQQASNADYYNKVATLQEQSDSKDKTIREHENQIRKQREEIEYHQSSLNEANSKHSELKGKHDALQRELDNEKDQVEKDKDALADIQTTLNKLQADITQKDAENIQIRKDADNWMLRCRESEEKLESLQQEWSEQQDQASQLEEDLKQLGQLQAQYDELEREVTEHRELMEEKDNEISVKDARIQRLETELQKAMAQSIAAAGSATAISSSLEEEMSAIGEDLGPEPVELQDADTQTDLPWLEQSTIYTTLDQEPIDPHVPELHESGVITTCDVEPIVPELSTSLITSTLDLAPIEPPVLDLEESGILVSAEVEPFVPALSRSLITATLDLAPVAAPVPRLQESGVVTTAAVTPIDQPAETLTTAFMVAHSVAPADSAVSPTQPPQHPQPLQISSVTTLLDSSPIATATPPAARVRTAVTSKKPSLLQKLLPYLCIFFMFTTFYVYAMLCAWSTANTSSLGRGQAGAFGSNSNFLGVIPIGWDIGESALAENMVRMGAGWMQMFEDWAEVDRSLLY</sequence>
<dbReference type="PANTHER" id="PTHR22988:SF71">
    <property type="entry name" value="CITRON RHO-INTERACTING KINASE"/>
    <property type="match status" value="1"/>
</dbReference>
<evidence type="ECO:0000256" key="1">
    <source>
        <dbReference type="ARBA" id="ARBA00022553"/>
    </source>
</evidence>
<feature type="coiled-coil region" evidence="4">
    <location>
        <begin position="96"/>
        <end position="308"/>
    </location>
</feature>
<accession>A0A8E2EY52</accession>
<protein>
    <submittedName>
        <fullName evidence="7">Uncharacterized protein</fullName>
    </submittedName>
</protein>
<dbReference type="GO" id="GO:0005856">
    <property type="term" value="C:cytoskeleton"/>
    <property type="evidence" value="ECO:0007669"/>
    <property type="project" value="TreeGrafter"/>
</dbReference>
<proteinExistence type="predicted"/>
<dbReference type="PANTHER" id="PTHR22988">
    <property type="entry name" value="MYOTONIC DYSTROPHY S/T KINASE-RELATED"/>
    <property type="match status" value="1"/>
</dbReference>
<dbReference type="GO" id="GO:0031032">
    <property type="term" value="P:actomyosin structure organization"/>
    <property type="evidence" value="ECO:0007669"/>
    <property type="project" value="TreeGrafter"/>
</dbReference>
<dbReference type="InterPro" id="IPR050839">
    <property type="entry name" value="Rho-assoc_Ser/Thr_Kinase"/>
</dbReference>
<keyword evidence="1" id="KW-0597">Phosphoprotein</keyword>
<organism evidence="7 8">
    <name type="scientific">Glonium stellatum</name>
    <dbReference type="NCBI Taxonomy" id="574774"/>
    <lineage>
        <taxon>Eukaryota</taxon>
        <taxon>Fungi</taxon>
        <taxon>Dikarya</taxon>
        <taxon>Ascomycota</taxon>
        <taxon>Pezizomycotina</taxon>
        <taxon>Dothideomycetes</taxon>
        <taxon>Pleosporomycetidae</taxon>
        <taxon>Gloniales</taxon>
        <taxon>Gloniaceae</taxon>
        <taxon>Glonium</taxon>
    </lineage>
</organism>